<evidence type="ECO:0000256" key="1">
    <source>
        <dbReference type="SAM" id="SignalP"/>
    </source>
</evidence>
<evidence type="ECO:0000313" key="3">
    <source>
        <dbReference type="Proteomes" id="UP000294796"/>
    </source>
</evidence>
<dbReference type="Proteomes" id="UP000294796">
    <property type="component" value="Unassembled WGS sequence"/>
</dbReference>
<dbReference type="RefSeq" id="WP_133322445.1">
    <property type="nucleotide sequence ID" value="NZ_SMTF01000010.1"/>
</dbReference>
<gene>
    <name evidence="2" type="ORF">E2F46_12265</name>
</gene>
<feature type="chain" id="PRO_5020752443" evidence="1">
    <location>
        <begin position="18"/>
        <end position="96"/>
    </location>
</feature>
<accession>A0A4R5TPP2</accession>
<protein>
    <submittedName>
        <fullName evidence="2">Uncharacterized protein</fullName>
    </submittedName>
</protein>
<reference evidence="2 3" key="1">
    <citation type="submission" date="2019-03" db="EMBL/GenBank/DDBJ databases">
        <title>Luteimonas zhaokaii sp.nov., isolated from the rectal contents of Plateau pika in Yushu, Qinghai Province, China.</title>
        <authorList>
            <person name="Zhang G."/>
        </authorList>
    </citation>
    <scope>NUCLEOTIDE SEQUENCE [LARGE SCALE GENOMIC DNA]</scope>
    <source>
        <strain evidence="2 3">B9</strain>
    </source>
</reference>
<evidence type="ECO:0000313" key="2">
    <source>
        <dbReference type="EMBL" id="TDK23131.1"/>
    </source>
</evidence>
<keyword evidence="1" id="KW-0732">Signal</keyword>
<proteinExistence type="predicted"/>
<comment type="caution">
    <text evidence="2">The sequence shown here is derived from an EMBL/GenBank/DDBJ whole genome shotgun (WGS) entry which is preliminary data.</text>
</comment>
<sequence length="96" mass="10344">MPWFVACLCMASGPAIAQEATPPVDRQHDIADHAAQGEVSPAANAAVDVEEERVVCRREKTIGSNRSVRVCRSVEDIRRQQDSAQDALRSGAVSTP</sequence>
<feature type="signal peptide" evidence="1">
    <location>
        <begin position="1"/>
        <end position="17"/>
    </location>
</feature>
<name>A0A4R5TPP2_9GAMM</name>
<dbReference type="EMBL" id="SMTF01000010">
    <property type="protein sequence ID" value="TDK23131.1"/>
    <property type="molecule type" value="Genomic_DNA"/>
</dbReference>
<dbReference type="AlphaFoldDB" id="A0A4R5TPP2"/>
<organism evidence="2 3">
    <name type="scientific">Luteimonas aestuarii</name>
    <dbReference type="NCBI Taxonomy" id="453837"/>
    <lineage>
        <taxon>Bacteria</taxon>
        <taxon>Pseudomonadati</taxon>
        <taxon>Pseudomonadota</taxon>
        <taxon>Gammaproteobacteria</taxon>
        <taxon>Lysobacterales</taxon>
        <taxon>Lysobacteraceae</taxon>
        <taxon>Luteimonas</taxon>
    </lineage>
</organism>
<keyword evidence="3" id="KW-1185">Reference proteome</keyword>